<dbReference type="eggNOG" id="ENOG502SKKC">
    <property type="taxonomic scope" value="Eukaryota"/>
</dbReference>
<dbReference type="AlphaFoldDB" id="K0RBH5"/>
<reference evidence="3 4" key="1">
    <citation type="journal article" date="2012" name="Genome Biol.">
        <title>Genome and low-iron response of an oceanic diatom adapted to chronic iron limitation.</title>
        <authorList>
            <person name="Lommer M."/>
            <person name="Specht M."/>
            <person name="Roy A.S."/>
            <person name="Kraemer L."/>
            <person name="Andreson R."/>
            <person name="Gutowska M.A."/>
            <person name="Wolf J."/>
            <person name="Bergner S.V."/>
            <person name="Schilhabel M.B."/>
            <person name="Klostermeier U.C."/>
            <person name="Beiko R.G."/>
            <person name="Rosenstiel P."/>
            <person name="Hippler M."/>
            <person name="Laroche J."/>
        </authorList>
    </citation>
    <scope>NUCLEOTIDE SEQUENCE [LARGE SCALE GENOMIC DNA]</scope>
    <source>
        <strain evidence="3 4">CCMP1005</strain>
    </source>
</reference>
<feature type="compositionally biased region" description="Acidic residues" evidence="1">
    <location>
        <begin position="138"/>
        <end position="153"/>
    </location>
</feature>
<feature type="region of interest" description="Disordered" evidence="1">
    <location>
        <begin position="124"/>
        <end position="164"/>
    </location>
</feature>
<keyword evidence="2" id="KW-0472">Membrane</keyword>
<feature type="compositionally biased region" description="Basic and acidic residues" evidence="1">
    <location>
        <begin position="365"/>
        <end position="385"/>
    </location>
</feature>
<dbReference type="Proteomes" id="UP000266841">
    <property type="component" value="Unassembled WGS sequence"/>
</dbReference>
<evidence type="ECO:0000313" key="3">
    <source>
        <dbReference type="EMBL" id="EJK43847.1"/>
    </source>
</evidence>
<gene>
    <name evidence="3" type="ORF">THAOC_37668</name>
</gene>
<name>K0RBH5_THAOC</name>
<feature type="region of interest" description="Disordered" evidence="1">
    <location>
        <begin position="507"/>
        <end position="528"/>
    </location>
</feature>
<sequence length="629" mass="68863">MTEAVASSAGGSSVLLMGLGAVIALIVLALRYIQTSSDVSKVTDSKSRESSSGDGKKKKPVDNRVQLNPQADAAYVANCLRPDARPLDILYAICTSPDNVAVTSKHLALRAELVEKKLAHLKKEAEEKAAGPTANMDDLFDDDGWAEDDENDEAALKAKKAKEEKERQAKELAKATGKDMTDVTKVKLEGIDENILGEEWVRSHLTDLGSWPPPSLSSSPIAKRKYKLDDGSIVGPLDHPAVARNLLMTMGRLNARDLNTHPDLREAGPAGRIDPTYFQQTMEYRQRVGQVLEGALRMACTLRSYDLACAIVDATVMFKIGLVDVDDEKQLAWFKDLMARQYGPGGTPNLDVGEKYLGVPVPSPEPKKEDGTPKTESEMKEEAKNRTARMVMQTKAVTTTDEKMALEMQITRTHAEAFTKAKIAQCQQQGIPPQMAMQAYRESWFILVRARKVGDDGATDATWDGVLNVRDSDGKLHTANHMDQLRESKSNLYEMLEPATASLFSREFDWKDGPGEDPRPPPTTPGRYEFSVTIKSQDFLGLRYDFALPVDIEKGDEKVSSKPKSSRSTRADRPATLGRGGASRGRTLADIDQYNLTVLVYAGGPRILYIVGANGAVVKREAYDGGSAG</sequence>
<dbReference type="EMBL" id="AGNL01050557">
    <property type="protein sequence ID" value="EJK43847.1"/>
    <property type="molecule type" value="Genomic_DNA"/>
</dbReference>
<keyword evidence="2" id="KW-1133">Transmembrane helix</keyword>
<dbReference type="OMA" id="RESWFIL"/>
<keyword evidence="4" id="KW-1185">Reference proteome</keyword>
<comment type="caution">
    <text evidence="3">The sequence shown here is derived from an EMBL/GenBank/DDBJ whole genome shotgun (WGS) entry which is preliminary data.</text>
</comment>
<keyword evidence="2" id="KW-0812">Transmembrane</keyword>
<proteinExistence type="predicted"/>
<feature type="transmembrane region" description="Helical" evidence="2">
    <location>
        <begin position="12"/>
        <end position="33"/>
    </location>
</feature>
<accession>K0RBH5</accession>
<protein>
    <submittedName>
        <fullName evidence="3">Uncharacterized protein</fullName>
    </submittedName>
</protein>
<evidence type="ECO:0000256" key="1">
    <source>
        <dbReference type="SAM" id="MobiDB-lite"/>
    </source>
</evidence>
<organism evidence="3 4">
    <name type="scientific">Thalassiosira oceanica</name>
    <name type="common">Marine diatom</name>
    <dbReference type="NCBI Taxonomy" id="159749"/>
    <lineage>
        <taxon>Eukaryota</taxon>
        <taxon>Sar</taxon>
        <taxon>Stramenopiles</taxon>
        <taxon>Ochrophyta</taxon>
        <taxon>Bacillariophyta</taxon>
        <taxon>Coscinodiscophyceae</taxon>
        <taxon>Thalassiosirophycidae</taxon>
        <taxon>Thalassiosirales</taxon>
        <taxon>Thalassiosiraceae</taxon>
        <taxon>Thalassiosira</taxon>
    </lineage>
</organism>
<feature type="region of interest" description="Disordered" evidence="1">
    <location>
        <begin position="41"/>
        <end position="67"/>
    </location>
</feature>
<feature type="region of interest" description="Disordered" evidence="1">
    <location>
        <begin position="556"/>
        <end position="584"/>
    </location>
</feature>
<evidence type="ECO:0000313" key="4">
    <source>
        <dbReference type="Proteomes" id="UP000266841"/>
    </source>
</evidence>
<feature type="compositionally biased region" description="Basic and acidic residues" evidence="1">
    <location>
        <begin position="507"/>
        <end position="519"/>
    </location>
</feature>
<feature type="compositionally biased region" description="Basic and acidic residues" evidence="1">
    <location>
        <begin position="41"/>
        <end position="55"/>
    </location>
</feature>
<dbReference type="OrthoDB" id="10250354at2759"/>
<evidence type="ECO:0000256" key="2">
    <source>
        <dbReference type="SAM" id="Phobius"/>
    </source>
</evidence>
<feature type="region of interest" description="Disordered" evidence="1">
    <location>
        <begin position="359"/>
        <end position="387"/>
    </location>
</feature>